<evidence type="ECO:0000256" key="4">
    <source>
        <dbReference type="ARBA" id="ARBA00022692"/>
    </source>
</evidence>
<protein>
    <submittedName>
        <fullName evidence="10">Membrane protein</fullName>
    </submittedName>
</protein>
<keyword evidence="5 7" id="KW-1133">Transmembrane helix</keyword>
<reference evidence="11" key="1">
    <citation type="journal article" date="2019" name="Int. J. Syst. Evol. Microbiol.">
        <title>The Global Catalogue of Microorganisms (GCM) 10K type strain sequencing project: providing services to taxonomists for standard genome sequencing and annotation.</title>
        <authorList>
            <consortium name="The Broad Institute Genomics Platform"/>
            <consortium name="The Broad Institute Genome Sequencing Center for Infectious Disease"/>
            <person name="Wu L."/>
            <person name="Ma J."/>
        </authorList>
    </citation>
    <scope>NUCLEOTIDE SEQUENCE [LARGE SCALE GENOMIC DNA]</scope>
    <source>
        <strain evidence="11">NBRC 108565</strain>
    </source>
</reference>
<organism evidence="10 11">
    <name type="scientific">Paraoerskovia sediminicola</name>
    <dbReference type="NCBI Taxonomy" id="1138587"/>
    <lineage>
        <taxon>Bacteria</taxon>
        <taxon>Bacillati</taxon>
        <taxon>Actinomycetota</taxon>
        <taxon>Actinomycetes</taxon>
        <taxon>Micrococcales</taxon>
        <taxon>Cellulomonadaceae</taxon>
        <taxon>Paraoerskovia</taxon>
    </lineage>
</organism>
<keyword evidence="6 7" id="KW-0472">Membrane</keyword>
<comment type="similarity">
    <text evidence="2 7">Belongs to the DedA family.</text>
</comment>
<evidence type="ECO:0000256" key="7">
    <source>
        <dbReference type="RuleBase" id="RU367016"/>
    </source>
</evidence>
<accession>A0ABN6X8W5</accession>
<evidence type="ECO:0000313" key="10">
    <source>
        <dbReference type="EMBL" id="BDZ41164.1"/>
    </source>
</evidence>
<keyword evidence="11" id="KW-1185">Reference proteome</keyword>
<feature type="compositionally biased region" description="Low complexity" evidence="8">
    <location>
        <begin position="226"/>
        <end position="242"/>
    </location>
</feature>
<gene>
    <name evidence="10" type="ORF">GCM10025865_04630</name>
</gene>
<dbReference type="RefSeq" id="WP_286218389.1">
    <property type="nucleotide sequence ID" value="NZ_AP027729.1"/>
</dbReference>
<feature type="compositionally biased region" description="Basic and acidic residues" evidence="8">
    <location>
        <begin position="243"/>
        <end position="254"/>
    </location>
</feature>
<evidence type="ECO:0000256" key="1">
    <source>
        <dbReference type="ARBA" id="ARBA00004651"/>
    </source>
</evidence>
<feature type="transmembrane region" description="Helical" evidence="7">
    <location>
        <begin position="12"/>
        <end position="34"/>
    </location>
</feature>
<evidence type="ECO:0000313" key="11">
    <source>
        <dbReference type="Proteomes" id="UP001321475"/>
    </source>
</evidence>
<name>A0ABN6X8W5_9CELL</name>
<proteinExistence type="inferred from homology"/>
<evidence type="ECO:0000259" key="9">
    <source>
        <dbReference type="Pfam" id="PF09335"/>
    </source>
</evidence>
<comment type="subcellular location">
    <subcellularLocation>
        <location evidence="1 7">Cell membrane</location>
        <topology evidence="1 7">Multi-pass membrane protein</topology>
    </subcellularLocation>
</comment>
<keyword evidence="3 7" id="KW-1003">Cell membrane</keyword>
<feature type="transmembrane region" description="Helical" evidence="7">
    <location>
        <begin position="146"/>
        <end position="171"/>
    </location>
</feature>
<evidence type="ECO:0000256" key="6">
    <source>
        <dbReference type="ARBA" id="ARBA00023136"/>
    </source>
</evidence>
<dbReference type="PANTHER" id="PTHR30353">
    <property type="entry name" value="INNER MEMBRANE PROTEIN DEDA-RELATED"/>
    <property type="match status" value="1"/>
</dbReference>
<dbReference type="PANTHER" id="PTHR30353:SF0">
    <property type="entry name" value="TRANSMEMBRANE PROTEIN"/>
    <property type="match status" value="1"/>
</dbReference>
<keyword evidence="4 7" id="KW-0812">Transmembrane</keyword>
<feature type="domain" description="VTT" evidence="9">
    <location>
        <begin position="42"/>
        <end position="165"/>
    </location>
</feature>
<feature type="region of interest" description="Disordered" evidence="8">
    <location>
        <begin position="209"/>
        <end position="254"/>
    </location>
</feature>
<evidence type="ECO:0000256" key="8">
    <source>
        <dbReference type="SAM" id="MobiDB-lite"/>
    </source>
</evidence>
<dbReference type="Pfam" id="PF09335">
    <property type="entry name" value="VTT_dom"/>
    <property type="match status" value="1"/>
</dbReference>
<feature type="transmembrane region" description="Helical" evidence="7">
    <location>
        <begin position="46"/>
        <end position="75"/>
    </location>
</feature>
<dbReference type="Proteomes" id="UP001321475">
    <property type="component" value="Chromosome"/>
</dbReference>
<dbReference type="EMBL" id="AP027729">
    <property type="protein sequence ID" value="BDZ41164.1"/>
    <property type="molecule type" value="Genomic_DNA"/>
</dbReference>
<dbReference type="InterPro" id="IPR032816">
    <property type="entry name" value="VTT_dom"/>
</dbReference>
<feature type="transmembrane region" description="Helical" evidence="7">
    <location>
        <begin position="177"/>
        <end position="194"/>
    </location>
</feature>
<dbReference type="InterPro" id="IPR032818">
    <property type="entry name" value="DedA-like"/>
</dbReference>
<evidence type="ECO:0000256" key="5">
    <source>
        <dbReference type="ARBA" id="ARBA00022989"/>
    </source>
</evidence>
<evidence type="ECO:0000256" key="2">
    <source>
        <dbReference type="ARBA" id="ARBA00010792"/>
    </source>
</evidence>
<evidence type="ECO:0000256" key="3">
    <source>
        <dbReference type="ARBA" id="ARBA00022475"/>
    </source>
</evidence>
<sequence length="254" mass="27346">MHLLTNYLADLEAWVLVLSSSAWVYPALLALVTIDGFFPPVPSESVVITLAVAAFAHDGPVLWAVLLIAIAGAWLGDQIAYLIGRYVGTERVPMLRSERGRKIINWARHALAHRGASFILAARYVPIGRVAVNMTAGAVGYPQRRFMAFSGIAAVLWAAYSLGIGVAAAQWLGHNTLLAMVVGVAFGVVSGFLLDRIVSRWSRRHGKPAVTPIPALPDEAADDVAPETVAEQVEQAEQTEAAGQRERQTESADR</sequence>